<dbReference type="EMBL" id="DXCL01000033">
    <property type="protein sequence ID" value="HIZ03838.1"/>
    <property type="molecule type" value="Genomic_DNA"/>
</dbReference>
<evidence type="ECO:0000313" key="2">
    <source>
        <dbReference type="Proteomes" id="UP000824132"/>
    </source>
</evidence>
<proteinExistence type="predicted"/>
<gene>
    <name evidence="1" type="ORF">H9727_06080</name>
</gene>
<reference evidence="1" key="2">
    <citation type="submission" date="2021-04" db="EMBL/GenBank/DDBJ databases">
        <authorList>
            <person name="Gilroy R."/>
        </authorList>
    </citation>
    <scope>NUCLEOTIDE SEQUENCE</scope>
    <source>
        <strain evidence="1">CHK187-5294</strain>
    </source>
</reference>
<organism evidence="1 2">
    <name type="scientific">Candidatus Borkfalkia avistercoris</name>
    <dbReference type="NCBI Taxonomy" id="2838504"/>
    <lineage>
        <taxon>Bacteria</taxon>
        <taxon>Bacillati</taxon>
        <taxon>Bacillota</taxon>
        <taxon>Clostridia</taxon>
        <taxon>Christensenellales</taxon>
        <taxon>Christensenellaceae</taxon>
        <taxon>Candidatus Borkfalkia</taxon>
    </lineage>
</organism>
<sequence>MKRIDLLDIIRNGGATLDASGAAVDFRRGYQVSKRNNLQLLLLCVQPFWIMFFARIYCCFTQPE</sequence>
<dbReference type="AlphaFoldDB" id="A0A9D2CZS1"/>
<evidence type="ECO:0000313" key="1">
    <source>
        <dbReference type="EMBL" id="HIZ03838.1"/>
    </source>
</evidence>
<protein>
    <submittedName>
        <fullName evidence="1">Uncharacterized protein</fullName>
    </submittedName>
</protein>
<comment type="caution">
    <text evidence="1">The sequence shown here is derived from an EMBL/GenBank/DDBJ whole genome shotgun (WGS) entry which is preliminary data.</text>
</comment>
<reference evidence="1" key="1">
    <citation type="journal article" date="2021" name="PeerJ">
        <title>Extensive microbial diversity within the chicken gut microbiome revealed by metagenomics and culture.</title>
        <authorList>
            <person name="Gilroy R."/>
            <person name="Ravi A."/>
            <person name="Getino M."/>
            <person name="Pursley I."/>
            <person name="Horton D.L."/>
            <person name="Alikhan N.F."/>
            <person name="Baker D."/>
            <person name="Gharbi K."/>
            <person name="Hall N."/>
            <person name="Watson M."/>
            <person name="Adriaenssens E.M."/>
            <person name="Foster-Nyarko E."/>
            <person name="Jarju S."/>
            <person name="Secka A."/>
            <person name="Antonio M."/>
            <person name="Oren A."/>
            <person name="Chaudhuri R.R."/>
            <person name="La Ragione R."/>
            <person name="Hildebrand F."/>
            <person name="Pallen M.J."/>
        </authorList>
    </citation>
    <scope>NUCLEOTIDE SEQUENCE</scope>
    <source>
        <strain evidence="1">CHK187-5294</strain>
    </source>
</reference>
<name>A0A9D2CZS1_9FIRM</name>
<accession>A0A9D2CZS1</accession>
<dbReference type="Proteomes" id="UP000824132">
    <property type="component" value="Unassembled WGS sequence"/>
</dbReference>